<comment type="caution">
    <text evidence="2">The sequence shown here is derived from an EMBL/GenBank/DDBJ whole genome shotgun (WGS) entry which is preliminary data.</text>
</comment>
<keyword evidence="3" id="KW-1185">Reference proteome</keyword>
<reference evidence="2 3" key="1">
    <citation type="submission" date="2016-06" db="EMBL/GenBank/DDBJ databases">
        <title>Genome sequence of Clostridium acetireducens DSM 10703.</title>
        <authorList>
            <person name="Poehlein A."/>
            <person name="Fluechter S."/>
            <person name="Duerre P."/>
            <person name="Daniel R."/>
        </authorList>
    </citation>
    <scope>NUCLEOTIDE SEQUENCE [LARGE SCALE GENOMIC DNA]</scope>
    <source>
        <strain evidence="2 3">DSM 10703</strain>
    </source>
</reference>
<sequence length="200" mass="23665">MSKHIISRFINTISKKDDKEYLFAILLYFIAPTIHGVKPSTIVTLKHQGRNLNSLWNKHKEEFKNSYNVEFYEIKSDNESTTILFYHLEELTNTLKCNENLVFLNKFGYTEDMTVEECIEYLKSRFDFNGCPHEMGIFLGIPIEDVITFMENPDKKCVMCGYWKVFNNVEKARKKFYDYDKSKIKIIRNILSSDIETYSV</sequence>
<evidence type="ECO:0000313" key="3">
    <source>
        <dbReference type="Proteomes" id="UP000175744"/>
    </source>
</evidence>
<evidence type="ECO:0000256" key="1">
    <source>
        <dbReference type="SAM" id="Phobius"/>
    </source>
</evidence>
<dbReference type="STRING" id="1121290.CLAOCE_07650"/>
<dbReference type="AlphaFoldDB" id="A0A1E8F022"/>
<accession>A0A1E8F022</accession>
<dbReference type="PATRIC" id="fig|1121290.3.peg.775"/>
<proteinExistence type="predicted"/>
<protein>
    <recommendedName>
        <fullName evidence="4">DUF3793 domain-containing protein</fullName>
    </recommendedName>
</protein>
<keyword evidence="1" id="KW-0812">Transmembrane</keyword>
<dbReference type="InterPro" id="IPR024523">
    <property type="entry name" value="DUF3793"/>
</dbReference>
<keyword evidence="1" id="KW-1133">Transmembrane helix</keyword>
<keyword evidence="1" id="KW-0472">Membrane</keyword>
<feature type="transmembrane region" description="Helical" evidence="1">
    <location>
        <begin position="21"/>
        <end position="37"/>
    </location>
</feature>
<gene>
    <name evidence="2" type="ORF">CLOACE_07650</name>
</gene>
<organism evidence="2 3">
    <name type="scientific">Clostridium acetireducens DSM 10703</name>
    <dbReference type="NCBI Taxonomy" id="1121290"/>
    <lineage>
        <taxon>Bacteria</taxon>
        <taxon>Bacillati</taxon>
        <taxon>Bacillota</taxon>
        <taxon>Clostridia</taxon>
        <taxon>Eubacteriales</taxon>
        <taxon>Clostridiaceae</taxon>
        <taxon>Clostridium</taxon>
    </lineage>
</organism>
<dbReference type="Proteomes" id="UP000175744">
    <property type="component" value="Unassembled WGS sequence"/>
</dbReference>
<evidence type="ECO:0000313" key="2">
    <source>
        <dbReference type="EMBL" id="OFI06782.1"/>
    </source>
</evidence>
<dbReference type="OrthoDB" id="5393676at2"/>
<dbReference type="RefSeq" id="WP_070109721.1">
    <property type="nucleotide sequence ID" value="NZ_LZFO01000008.1"/>
</dbReference>
<dbReference type="Pfam" id="PF12672">
    <property type="entry name" value="DUF3793"/>
    <property type="match status" value="1"/>
</dbReference>
<evidence type="ECO:0008006" key="4">
    <source>
        <dbReference type="Google" id="ProtNLM"/>
    </source>
</evidence>
<dbReference type="EMBL" id="LZFO01000008">
    <property type="protein sequence ID" value="OFI06782.1"/>
    <property type="molecule type" value="Genomic_DNA"/>
</dbReference>
<name>A0A1E8F022_9CLOT</name>